<evidence type="ECO:0000313" key="5">
    <source>
        <dbReference type="Proteomes" id="UP001527925"/>
    </source>
</evidence>
<feature type="region of interest" description="Disordered" evidence="2">
    <location>
        <begin position="115"/>
        <end position="159"/>
    </location>
</feature>
<keyword evidence="5" id="KW-1185">Reference proteome</keyword>
<gene>
    <name evidence="4" type="ORF">HK105_204913</name>
</gene>
<feature type="region of interest" description="Disordered" evidence="2">
    <location>
        <begin position="34"/>
        <end position="68"/>
    </location>
</feature>
<dbReference type="Proteomes" id="UP001527925">
    <property type="component" value="Unassembled WGS sequence"/>
</dbReference>
<feature type="domain" description="GATA-type" evidence="3">
    <location>
        <begin position="289"/>
        <end position="322"/>
    </location>
</feature>
<keyword evidence="1" id="KW-0863">Zinc-finger</keyword>
<proteinExistence type="predicted"/>
<evidence type="ECO:0000256" key="2">
    <source>
        <dbReference type="SAM" id="MobiDB-lite"/>
    </source>
</evidence>
<feature type="region of interest" description="Disordered" evidence="2">
    <location>
        <begin position="172"/>
        <end position="234"/>
    </location>
</feature>
<accession>A0ABR4N7S7</accession>
<keyword evidence="1" id="KW-0479">Metal-binding</keyword>
<feature type="compositionally biased region" description="Basic and acidic residues" evidence="2">
    <location>
        <begin position="191"/>
        <end position="203"/>
    </location>
</feature>
<keyword evidence="1" id="KW-0862">Zinc</keyword>
<dbReference type="PROSITE" id="PS50114">
    <property type="entry name" value="GATA_ZN_FINGER_2"/>
    <property type="match status" value="1"/>
</dbReference>
<feature type="compositionally biased region" description="Low complexity" evidence="2">
    <location>
        <begin position="172"/>
        <end position="184"/>
    </location>
</feature>
<comment type="caution">
    <text evidence="4">The sequence shown here is derived from an EMBL/GenBank/DDBJ whole genome shotgun (WGS) entry which is preliminary data.</text>
</comment>
<feature type="region of interest" description="Disordered" evidence="2">
    <location>
        <begin position="268"/>
        <end position="289"/>
    </location>
</feature>
<dbReference type="InterPro" id="IPR000679">
    <property type="entry name" value="Znf_GATA"/>
</dbReference>
<feature type="compositionally biased region" description="Low complexity" evidence="2">
    <location>
        <begin position="54"/>
        <end position="68"/>
    </location>
</feature>
<dbReference type="EMBL" id="JADGIZ020000023">
    <property type="protein sequence ID" value="KAL2915511.1"/>
    <property type="molecule type" value="Genomic_DNA"/>
</dbReference>
<sequence>MPKAAGSWSAGSPAEPLLSWFAVQDSKHRAPDGIVDIEVDPDSPAGVGPPAPMPASMHAASSPQPHPHTQLQLQMQLGVAIQPHQQPQLPHNTSHSQHLLQVPVVGLSSLQLLPHQKQGSISPSSSPMSASGSLAPSASKVSKHRRKADTKMPGASSPNAAASMLAAGLPVASSGSASVVSGRPSSRRKRNPYDREASSERKSASPSPSRSAASQAHAAAAAASSSSTSSPANFAKASATSLGTLQPHRTKSALSSLLSQSSAAAAAAAAAAQPRDPSAPDGQAATPAAPPVRQCSYCFATTTPMWRHGPPGYPDLCNKCGVKWMRGRILQDGAALAPTGTTAHLAANLESSAIIASSAPADLAAAAALVGNAAPAVIVIKRSASSSGAPVALNNVATPMDTSEG</sequence>
<dbReference type="SMART" id="SM00401">
    <property type="entry name" value="ZnF_GATA"/>
    <property type="match status" value="1"/>
</dbReference>
<dbReference type="Gene3D" id="3.30.50.10">
    <property type="entry name" value="Erythroid Transcription Factor GATA-1, subunit A"/>
    <property type="match status" value="1"/>
</dbReference>
<feature type="compositionally biased region" description="Low complexity" evidence="2">
    <location>
        <begin position="120"/>
        <end position="139"/>
    </location>
</feature>
<name>A0ABR4N7S7_9FUNG</name>
<evidence type="ECO:0000256" key="1">
    <source>
        <dbReference type="PROSITE-ProRule" id="PRU00094"/>
    </source>
</evidence>
<dbReference type="SUPFAM" id="SSF57716">
    <property type="entry name" value="Glucocorticoid receptor-like (DNA-binding domain)"/>
    <property type="match status" value="1"/>
</dbReference>
<dbReference type="InterPro" id="IPR013088">
    <property type="entry name" value="Znf_NHR/GATA"/>
</dbReference>
<reference evidence="4 5" key="1">
    <citation type="submission" date="2023-09" db="EMBL/GenBank/DDBJ databases">
        <title>Pangenome analysis of Batrachochytrium dendrobatidis and related Chytrids.</title>
        <authorList>
            <person name="Yacoub M.N."/>
            <person name="Stajich J.E."/>
            <person name="James T.Y."/>
        </authorList>
    </citation>
    <scope>NUCLEOTIDE SEQUENCE [LARGE SCALE GENOMIC DNA]</scope>
    <source>
        <strain evidence="4 5">JEL0888</strain>
    </source>
</reference>
<feature type="compositionally biased region" description="Low complexity" evidence="2">
    <location>
        <begin position="204"/>
        <end position="232"/>
    </location>
</feature>
<dbReference type="Pfam" id="PF00320">
    <property type="entry name" value="GATA"/>
    <property type="match status" value="1"/>
</dbReference>
<protein>
    <recommendedName>
        <fullName evidence="3">GATA-type domain-containing protein</fullName>
    </recommendedName>
</protein>
<evidence type="ECO:0000313" key="4">
    <source>
        <dbReference type="EMBL" id="KAL2915511.1"/>
    </source>
</evidence>
<dbReference type="CDD" id="cd00202">
    <property type="entry name" value="ZnF_GATA"/>
    <property type="match status" value="1"/>
</dbReference>
<evidence type="ECO:0000259" key="3">
    <source>
        <dbReference type="PROSITE" id="PS50114"/>
    </source>
</evidence>
<organism evidence="4 5">
    <name type="scientific">Polyrhizophydium stewartii</name>
    <dbReference type="NCBI Taxonomy" id="2732419"/>
    <lineage>
        <taxon>Eukaryota</taxon>
        <taxon>Fungi</taxon>
        <taxon>Fungi incertae sedis</taxon>
        <taxon>Chytridiomycota</taxon>
        <taxon>Chytridiomycota incertae sedis</taxon>
        <taxon>Chytridiomycetes</taxon>
        <taxon>Rhizophydiales</taxon>
        <taxon>Rhizophydiales incertae sedis</taxon>
        <taxon>Polyrhizophydium</taxon>
    </lineage>
</organism>